<gene>
    <name evidence="1" type="ORF">NPIL_250061</name>
    <name evidence="2" type="ORF">NPIL_293861</name>
</gene>
<dbReference type="Proteomes" id="UP000887013">
    <property type="component" value="Unassembled WGS sequence"/>
</dbReference>
<dbReference type="AlphaFoldDB" id="A0A8X6PQT2"/>
<evidence type="ECO:0000313" key="3">
    <source>
        <dbReference type="Proteomes" id="UP000887013"/>
    </source>
</evidence>
<proteinExistence type="predicted"/>
<dbReference type="EMBL" id="BMAW01119372">
    <property type="protein sequence ID" value="GFT84354.1"/>
    <property type="molecule type" value="Genomic_DNA"/>
</dbReference>
<protein>
    <submittedName>
        <fullName evidence="1">Uncharacterized protein</fullName>
    </submittedName>
</protein>
<evidence type="ECO:0000313" key="1">
    <source>
        <dbReference type="EMBL" id="GFT76936.1"/>
    </source>
</evidence>
<accession>A0A8X6PQT2</accession>
<evidence type="ECO:0000313" key="2">
    <source>
        <dbReference type="EMBL" id="GFT84354.1"/>
    </source>
</evidence>
<name>A0A8X6PQT2_NEPPI</name>
<reference evidence="1" key="1">
    <citation type="submission" date="2020-08" db="EMBL/GenBank/DDBJ databases">
        <title>Multicomponent nature underlies the extraordinary mechanical properties of spider dragline silk.</title>
        <authorList>
            <person name="Kono N."/>
            <person name="Nakamura H."/>
            <person name="Mori M."/>
            <person name="Yoshida Y."/>
            <person name="Ohtoshi R."/>
            <person name="Malay A.D."/>
            <person name="Moran D.A.P."/>
            <person name="Tomita M."/>
            <person name="Numata K."/>
            <person name="Arakawa K."/>
        </authorList>
    </citation>
    <scope>NUCLEOTIDE SEQUENCE</scope>
</reference>
<comment type="caution">
    <text evidence="1">The sequence shown here is derived from an EMBL/GenBank/DDBJ whole genome shotgun (WGS) entry which is preliminary data.</text>
</comment>
<keyword evidence="3" id="KW-1185">Reference proteome</keyword>
<sequence length="94" mass="10789">MSHEGALWICKNSFNPPERFNKTCATVGRKILRNVFMKNQTLRNLEEVSASIYPFARSLPSSVVVRLLLLDELRTKQCGKEQLKLRKIGHGEDM</sequence>
<organism evidence="1 3">
    <name type="scientific">Nephila pilipes</name>
    <name type="common">Giant wood spider</name>
    <name type="synonym">Nephila maculata</name>
    <dbReference type="NCBI Taxonomy" id="299642"/>
    <lineage>
        <taxon>Eukaryota</taxon>
        <taxon>Metazoa</taxon>
        <taxon>Ecdysozoa</taxon>
        <taxon>Arthropoda</taxon>
        <taxon>Chelicerata</taxon>
        <taxon>Arachnida</taxon>
        <taxon>Araneae</taxon>
        <taxon>Araneomorphae</taxon>
        <taxon>Entelegynae</taxon>
        <taxon>Araneoidea</taxon>
        <taxon>Nephilidae</taxon>
        <taxon>Nephila</taxon>
    </lineage>
</organism>
<dbReference type="EMBL" id="BMAW01022250">
    <property type="protein sequence ID" value="GFT76936.1"/>
    <property type="molecule type" value="Genomic_DNA"/>
</dbReference>